<dbReference type="InterPro" id="IPR004860">
    <property type="entry name" value="LAGLIDADG_dom"/>
</dbReference>
<dbReference type="PROSITE" id="PS50819">
    <property type="entry name" value="INTEIN_ENDONUCLEASE"/>
    <property type="match status" value="1"/>
</dbReference>
<dbReference type="Gene3D" id="3.10.28.10">
    <property type="entry name" value="Homing endonucleases"/>
    <property type="match status" value="1"/>
</dbReference>
<dbReference type="Pfam" id="PF14528">
    <property type="entry name" value="LAGLIDADG_3"/>
    <property type="match status" value="1"/>
</dbReference>
<evidence type="ECO:0000313" key="2">
    <source>
        <dbReference type="EMBL" id="OGD89516.1"/>
    </source>
</evidence>
<reference evidence="2 3" key="1">
    <citation type="journal article" date="2016" name="Nat. Commun.">
        <title>Thousands of microbial genomes shed light on interconnected biogeochemical processes in an aquifer system.</title>
        <authorList>
            <person name="Anantharaman K."/>
            <person name="Brown C.T."/>
            <person name="Hug L.A."/>
            <person name="Sharon I."/>
            <person name="Castelle C.J."/>
            <person name="Probst A.J."/>
            <person name="Thomas B.C."/>
            <person name="Singh A."/>
            <person name="Wilkins M.J."/>
            <person name="Karaoz U."/>
            <person name="Brodie E.L."/>
            <person name="Williams K.H."/>
            <person name="Hubbard S.S."/>
            <person name="Banfield J.F."/>
        </authorList>
    </citation>
    <scope>NUCLEOTIDE SEQUENCE [LARGE SCALE GENOMIC DNA]</scope>
</reference>
<proteinExistence type="predicted"/>
<feature type="domain" description="DOD-type homing endonuclease" evidence="1">
    <location>
        <begin position="79"/>
        <end position="122"/>
    </location>
</feature>
<dbReference type="GO" id="GO:0004519">
    <property type="term" value="F:endonuclease activity"/>
    <property type="evidence" value="ECO:0007669"/>
    <property type="project" value="InterPro"/>
</dbReference>
<accession>A0A1F5GCE9</accession>
<dbReference type="InterPro" id="IPR004042">
    <property type="entry name" value="Intein_endonuc_central"/>
</dbReference>
<organism evidence="2 3">
    <name type="scientific">Candidatus Curtissbacteria bacterium RIFCSPHIGHO2_01_FULL_40_12</name>
    <dbReference type="NCBI Taxonomy" id="1797710"/>
    <lineage>
        <taxon>Bacteria</taxon>
        <taxon>Candidatus Curtissiibacteriota</taxon>
    </lineage>
</organism>
<dbReference type="EMBL" id="MFAY01000007">
    <property type="protein sequence ID" value="OGD89516.1"/>
    <property type="molecule type" value="Genomic_DNA"/>
</dbReference>
<dbReference type="SUPFAM" id="SSF55608">
    <property type="entry name" value="Homing endonucleases"/>
    <property type="match status" value="1"/>
</dbReference>
<dbReference type="InterPro" id="IPR027434">
    <property type="entry name" value="Homing_endonucl"/>
</dbReference>
<protein>
    <recommendedName>
        <fullName evidence="1">DOD-type homing endonuclease domain-containing protein</fullName>
    </recommendedName>
</protein>
<comment type="caution">
    <text evidence="2">The sequence shown here is derived from an EMBL/GenBank/DDBJ whole genome shotgun (WGS) entry which is preliminary data.</text>
</comment>
<dbReference type="Proteomes" id="UP000178577">
    <property type="component" value="Unassembled WGS sequence"/>
</dbReference>
<name>A0A1F5GCE9_9BACT</name>
<evidence type="ECO:0000259" key="1">
    <source>
        <dbReference type="PROSITE" id="PS50819"/>
    </source>
</evidence>
<dbReference type="AlphaFoldDB" id="A0A1F5GCE9"/>
<sequence>MTKAYLLGALHDATVRRITYRIGAKDFPYAKFLRDGIIALGYKAWIYKEGQSRNYYIVEFVRSVLDKFRIQTHADKIDYVRGYFDTDGAVARSKAVRYYLYFSQKDKKDLSNVRNYLQQLGISCGVIHNPSKEKDANYFRFFIRANSYEKFANIVGSWHPIKSKFVRVKI</sequence>
<gene>
    <name evidence="2" type="ORF">A2693_04950</name>
</gene>
<evidence type="ECO:0000313" key="3">
    <source>
        <dbReference type="Proteomes" id="UP000178577"/>
    </source>
</evidence>